<keyword evidence="5" id="KW-1185">Reference proteome</keyword>
<feature type="transmembrane region" description="Helical" evidence="2">
    <location>
        <begin position="114"/>
        <end position="137"/>
    </location>
</feature>
<feature type="transmembrane region" description="Helical" evidence="2">
    <location>
        <begin position="179"/>
        <end position="202"/>
    </location>
</feature>
<keyword evidence="2" id="KW-0472">Membrane</keyword>
<reference evidence="4 5" key="1">
    <citation type="journal article" date="2019" name="Emerg. Microbes Infect.">
        <title>Comprehensive subspecies identification of 175 nontuberculous mycobacteria species based on 7547 genomic profiles.</title>
        <authorList>
            <person name="Matsumoto Y."/>
            <person name="Kinjo T."/>
            <person name="Motooka D."/>
            <person name="Nabeya D."/>
            <person name="Jung N."/>
            <person name="Uechi K."/>
            <person name="Horii T."/>
            <person name="Iida T."/>
            <person name="Fujita J."/>
            <person name="Nakamura S."/>
        </authorList>
    </citation>
    <scope>NUCLEOTIDE SEQUENCE [LARGE SCALE GENOMIC DNA]</scope>
    <source>
        <strain evidence="4 5">JCM 30726</strain>
    </source>
</reference>
<feature type="transmembrane region" description="Helical" evidence="2">
    <location>
        <begin position="62"/>
        <end position="84"/>
    </location>
</feature>
<comment type="caution">
    <text evidence="4">The sequence shown here is derived from an EMBL/GenBank/DDBJ whole genome shotgun (WGS) entry which is preliminary data.</text>
</comment>
<dbReference type="AlphaFoldDB" id="A0A7I9Z8P5"/>
<feature type="region of interest" description="Disordered" evidence="1">
    <location>
        <begin position="206"/>
        <end position="229"/>
    </location>
</feature>
<feature type="region of interest" description="Disordered" evidence="1">
    <location>
        <begin position="143"/>
        <end position="175"/>
    </location>
</feature>
<name>A0A7I9Z8P5_9MYCO</name>
<evidence type="ECO:0000256" key="1">
    <source>
        <dbReference type="SAM" id="MobiDB-lite"/>
    </source>
</evidence>
<feature type="compositionally biased region" description="Pro residues" evidence="1">
    <location>
        <begin position="152"/>
        <end position="166"/>
    </location>
</feature>
<feature type="transmembrane region" description="Helical" evidence="2">
    <location>
        <begin position="29"/>
        <end position="47"/>
    </location>
</feature>
<keyword evidence="2" id="KW-1133">Transmembrane helix</keyword>
<evidence type="ECO:0000256" key="2">
    <source>
        <dbReference type="SAM" id="Phobius"/>
    </source>
</evidence>
<evidence type="ECO:0000259" key="3">
    <source>
        <dbReference type="Pfam" id="PF13559"/>
    </source>
</evidence>
<dbReference type="Proteomes" id="UP000465301">
    <property type="component" value="Unassembled WGS sequence"/>
</dbReference>
<organism evidence="4 5">
    <name type="scientific">Mycobacterium timonense</name>
    <dbReference type="NCBI Taxonomy" id="701043"/>
    <lineage>
        <taxon>Bacteria</taxon>
        <taxon>Bacillati</taxon>
        <taxon>Actinomycetota</taxon>
        <taxon>Actinomycetes</taxon>
        <taxon>Mycobacteriales</taxon>
        <taxon>Mycobacteriaceae</taxon>
        <taxon>Mycobacterium</taxon>
        <taxon>Mycobacterium avium complex (MAC)</taxon>
    </lineage>
</organism>
<dbReference type="Pfam" id="PF13559">
    <property type="entry name" value="DUF4129"/>
    <property type="match status" value="1"/>
</dbReference>
<proteinExistence type="predicted"/>
<sequence>MSKASAATAAGNRLSGVPMPGMDKPTGRVVALIVLLLVVAAALRGYLPAQQQVARSESGGRAAMVFVVAILAATLALVAIAVVARLRDPRATAPSAGALSDMLGTGRGRPSWRVLLIGLAVIVTWLLIVVLLTRLLAPHGLGPAPSPSETGAPPPSAHGGAPPPQPQHQHRPRDGSQNMLGVLLASTAAMLLTVVAGTVATARRRWRPVAPRSADEPGESPAVAAPSRSLARAAERGLAEMTDLTREPREAIIACYAAMERELAHVPGAVPQDFDTPSEVLARAVEHHVLHADNAVQLVNLFTEARFSPHVMNEGHRDVAVRVLRLVLDELRSRSAA</sequence>
<gene>
    <name evidence="4" type="ORF">MTIM_31480</name>
</gene>
<protein>
    <recommendedName>
        <fullName evidence="3">Protein-glutamine gamma-glutamyltransferase-like C-terminal domain-containing protein</fullName>
    </recommendedName>
</protein>
<keyword evidence="2" id="KW-0812">Transmembrane</keyword>
<feature type="domain" description="Protein-glutamine gamma-glutamyltransferase-like C-terminal" evidence="3">
    <location>
        <begin position="255"/>
        <end position="325"/>
    </location>
</feature>
<dbReference type="InterPro" id="IPR025403">
    <property type="entry name" value="TgpA-like_C"/>
</dbReference>
<evidence type="ECO:0000313" key="4">
    <source>
        <dbReference type="EMBL" id="GFG97269.1"/>
    </source>
</evidence>
<accession>A0A7I9Z8P5</accession>
<dbReference type="EMBL" id="BLLA01000001">
    <property type="protein sequence ID" value="GFG97269.1"/>
    <property type="molecule type" value="Genomic_DNA"/>
</dbReference>
<evidence type="ECO:0000313" key="5">
    <source>
        <dbReference type="Proteomes" id="UP000465301"/>
    </source>
</evidence>